<dbReference type="HOGENOM" id="CLU_035402_0_1_4"/>
<reference evidence="2 3" key="1">
    <citation type="journal article" date="2013" name="Genome Biol. Evol.">
        <title>Genome evolution and phylogenomic analysis of candidatus kinetoplastibacterium, the betaproteobacterial endosymbionts of strigomonas and angomonas.</title>
        <authorList>
            <person name="Alves J.M."/>
            <person name="Serrano M.G."/>
            <person name="Maia da Silva F."/>
            <person name="Voegtly L.J."/>
            <person name="Matveyev A.V."/>
            <person name="Teixeira M.M."/>
            <person name="Camargo E.P."/>
            <person name="Buck G.A."/>
        </authorList>
    </citation>
    <scope>NUCLEOTIDE SEQUENCE [LARGE SCALE GENOMIC DNA]</scope>
    <source>
        <strain evidence="2 3">TCC036E</strain>
    </source>
</reference>
<evidence type="ECO:0000313" key="2">
    <source>
        <dbReference type="EMBL" id="AGF47477.1"/>
    </source>
</evidence>
<dbReference type="InterPro" id="IPR031304">
    <property type="entry name" value="SLT_2"/>
</dbReference>
<dbReference type="Pfam" id="PF13406">
    <property type="entry name" value="SLT_2"/>
    <property type="match status" value="1"/>
</dbReference>
<dbReference type="AlphaFoldDB" id="M1LP70"/>
<dbReference type="Gene3D" id="1.10.8.350">
    <property type="entry name" value="Bacterial muramidase"/>
    <property type="match status" value="1"/>
</dbReference>
<dbReference type="KEGG" id="kct:CDEE_0420"/>
<dbReference type="Proteomes" id="UP000011686">
    <property type="component" value="Chromosome"/>
</dbReference>
<feature type="domain" description="Transglycosylase SLT" evidence="1">
    <location>
        <begin position="42"/>
        <end position="342"/>
    </location>
</feature>
<sequence length="360" mass="41493">MIFQYLYFSVICIYSLFCFNIHASDLELYREFESLPSTLCDDCLVSLRNNAPTNGISFEDFDKFTNDIKLLKRTFVLARNQKDLQEDWTSYISKVINKKKCIDGLKILNEFRDQLIEIGNTYQVDPELLVAILGIETNYGKILGNTSVLNAWFTRACTENNLLWKKNFYAAIRLLRDDIVKPDKFLGSWSGAFGMTQFIPTSFYELAVDGDGDGVIDLYNSFIDAVASTANHLNKRNFSWKYNVPAVIEVSLPEDWLDSINLEHGKTYLDISEKRKLKDWSIIGVCRIGNRELCNEFIDSELETVVFAPNGSHGPFFLVTENFYSILNYNRSYRYALAVSLLFNFLKFENDVLSSWTINN</sequence>
<dbReference type="GO" id="GO:0008933">
    <property type="term" value="F:peptidoglycan lytic transglycosylase activity"/>
    <property type="evidence" value="ECO:0007669"/>
    <property type="project" value="TreeGrafter"/>
</dbReference>
<dbReference type="Gene3D" id="1.10.530.10">
    <property type="match status" value="1"/>
</dbReference>
<dbReference type="PANTHER" id="PTHR30163:SF8">
    <property type="entry name" value="LYTIC MUREIN TRANSGLYCOSYLASE"/>
    <property type="match status" value="1"/>
</dbReference>
<dbReference type="GO" id="GO:0047938">
    <property type="term" value="F:glucose-6-phosphate 1-epimerase activity"/>
    <property type="evidence" value="ECO:0007669"/>
    <property type="project" value="UniProtKB-EC"/>
</dbReference>
<accession>M1LP70</accession>
<dbReference type="eggNOG" id="COG2951">
    <property type="taxonomic scope" value="Bacteria"/>
</dbReference>
<proteinExistence type="predicted"/>
<keyword evidence="2" id="KW-0413">Isomerase</keyword>
<dbReference type="STRING" id="1208918.CDEE_0420"/>
<evidence type="ECO:0000259" key="1">
    <source>
        <dbReference type="Pfam" id="PF13406"/>
    </source>
</evidence>
<dbReference type="PATRIC" id="fig|1208918.3.peg.173"/>
<evidence type="ECO:0000313" key="3">
    <source>
        <dbReference type="Proteomes" id="UP000011686"/>
    </source>
</evidence>
<dbReference type="GO" id="GO:0009253">
    <property type="term" value="P:peptidoglycan catabolic process"/>
    <property type="evidence" value="ECO:0007669"/>
    <property type="project" value="TreeGrafter"/>
</dbReference>
<dbReference type="InterPro" id="IPR023346">
    <property type="entry name" value="Lysozyme-like_dom_sf"/>
</dbReference>
<gene>
    <name evidence="2" type="ORF">CDEE_0420</name>
</gene>
<name>M1LP70_9PROT</name>
<dbReference type="InterPro" id="IPR043426">
    <property type="entry name" value="MltB-like"/>
</dbReference>
<dbReference type="EC" id="5.1.3.15" evidence="2"/>
<dbReference type="EMBL" id="CP003804">
    <property type="protein sequence ID" value="AGF47477.1"/>
    <property type="molecule type" value="Genomic_DNA"/>
</dbReference>
<keyword evidence="3" id="KW-1185">Reference proteome</keyword>
<protein>
    <submittedName>
        <fullName evidence="2">Glucose-6-phosphate 1-epimerase</fullName>
        <ecNumber evidence="2">5.1.3.15</ecNumber>
    </submittedName>
</protein>
<dbReference type="SUPFAM" id="SSF53955">
    <property type="entry name" value="Lysozyme-like"/>
    <property type="match status" value="1"/>
</dbReference>
<organism evidence="2 3">
    <name type="scientific">Candidatus Kinetoplastidibacterium crithidiae TCC036E</name>
    <dbReference type="NCBI Taxonomy" id="1208918"/>
    <lineage>
        <taxon>Bacteria</taxon>
        <taxon>Pseudomonadati</taxon>
        <taxon>Pseudomonadota</taxon>
        <taxon>Betaproteobacteria</taxon>
        <taxon>Candidatus Kinetoplastidibacterium</taxon>
    </lineage>
</organism>
<dbReference type="PANTHER" id="PTHR30163">
    <property type="entry name" value="MEMBRANE-BOUND LYTIC MUREIN TRANSGLYCOSYLASE B"/>
    <property type="match status" value="1"/>
</dbReference>